<dbReference type="PANTHER" id="PTHR14696:SF2">
    <property type="entry name" value="BLOC-2 COMPLEX MEMBER HPS6"/>
    <property type="match status" value="1"/>
</dbReference>
<feature type="compositionally biased region" description="Basic and acidic residues" evidence="1">
    <location>
        <begin position="864"/>
        <end position="875"/>
    </location>
</feature>
<evidence type="ECO:0000256" key="1">
    <source>
        <dbReference type="SAM" id="MobiDB-lite"/>
    </source>
</evidence>
<dbReference type="Pfam" id="PF15702">
    <property type="entry name" value="HPS6"/>
    <property type="match status" value="1"/>
</dbReference>
<dbReference type="OMA" id="WERAFEA"/>
<organism evidence="4 5">
    <name type="scientific">Cyprinus carpio carpio</name>
    <dbReference type="NCBI Taxonomy" id="630221"/>
    <lineage>
        <taxon>Eukaryota</taxon>
        <taxon>Metazoa</taxon>
        <taxon>Chordata</taxon>
        <taxon>Craniata</taxon>
        <taxon>Vertebrata</taxon>
        <taxon>Euteleostomi</taxon>
        <taxon>Actinopterygii</taxon>
        <taxon>Neopterygii</taxon>
        <taxon>Teleostei</taxon>
        <taxon>Ostariophysi</taxon>
        <taxon>Cypriniformes</taxon>
        <taxon>Cyprinidae</taxon>
        <taxon>Cyprininae</taxon>
        <taxon>Cyprinus</taxon>
    </lineage>
</organism>
<proteinExistence type="predicted"/>
<evidence type="ECO:0000259" key="2">
    <source>
        <dbReference type="Pfam" id="PF15702"/>
    </source>
</evidence>
<feature type="domain" description="BLOC-2 complex member HPS6 C-terminal" evidence="3">
    <location>
        <begin position="463"/>
        <end position="859"/>
    </location>
</feature>
<evidence type="ECO:0000313" key="5">
    <source>
        <dbReference type="Proteomes" id="UP001108240"/>
    </source>
</evidence>
<feature type="domain" description="BLOC-2 complex member HPS6 N-terminal" evidence="2">
    <location>
        <begin position="98"/>
        <end position="443"/>
    </location>
</feature>
<dbReference type="InterPro" id="IPR017218">
    <property type="entry name" value="BLOC-2_complex_Hps6_subunit"/>
</dbReference>
<dbReference type="GO" id="GO:0072657">
    <property type="term" value="P:protein localization to membrane"/>
    <property type="evidence" value="ECO:0007669"/>
    <property type="project" value="TreeGrafter"/>
</dbReference>
<evidence type="ECO:0008006" key="6">
    <source>
        <dbReference type="Google" id="ProtNLM"/>
    </source>
</evidence>
<dbReference type="GeneTree" id="ENSGT00390000001546"/>
<reference evidence="4" key="2">
    <citation type="submission" date="2025-09" db="UniProtKB">
        <authorList>
            <consortium name="Ensembl"/>
        </authorList>
    </citation>
    <scope>IDENTIFICATION</scope>
</reference>
<accession>A0A9J8DG74</accession>
<protein>
    <recommendedName>
        <fullName evidence="6">Hermansky-Pudlak syndrome 6</fullName>
    </recommendedName>
</protein>
<feature type="compositionally biased region" description="Polar residues" evidence="1">
    <location>
        <begin position="876"/>
        <end position="890"/>
    </location>
</feature>
<dbReference type="Proteomes" id="UP001108240">
    <property type="component" value="Unplaced"/>
</dbReference>
<dbReference type="Ensembl" id="ENSCCRT00000151776.1">
    <property type="protein sequence ID" value="ENSCCRP00000176270.1"/>
    <property type="gene ID" value="ENSCCRG00000008289.2"/>
</dbReference>
<dbReference type="AlphaFoldDB" id="A0A9J8DG74"/>
<dbReference type="InterPro" id="IPR046823">
    <property type="entry name" value="HPS6_N"/>
</dbReference>
<dbReference type="PANTHER" id="PTHR14696">
    <property type="entry name" value="HERMANSKY-PUDLAK SYNDROME 6 PROTEIN"/>
    <property type="match status" value="1"/>
</dbReference>
<dbReference type="GO" id="GO:0032418">
    <property type="term" value="P:lysosome localization"/>
    <property type="evidence" value="ECO:0007669"/>
    <property type="project" value="TreeGrafter"/>
</dbReference>
<dbReference type="GO" id="GO:0031084">
    <property type="term" value="C:BLOC-2 complex"/>
    <property type="evidence" value="ECO:0007669"/>
    <property type="project" value="TreeGrafter"/>
</dbReference>
<feature type="compositionally biased region" description="Pro residues" evidence="1">
    <location>
        <begin position="851"/>
        <end position="860"/>
    </location>
</feature>
<sequence>MTPLPPDAPEFARMPKASCKKCKTLMPLQTLALHVDQCDGMQNSENSEIEEEDLVFIEEATSSNVIHHLQEEFETRCPICLGTFPVSDLELHASFCGESPDGRHIHVIVRQPKSGLMTHDKYQRAHLMQCQKHVELVLTGNVPIVDVIYIPQSKPEDGASVLGVIFENGRVEFWKFLECRSGWHLLQTVDLCKSPRAKVISVCMCQNFIIWCEERPPSENSNSVSSNLRFCICKKTVEVNEGGVSLGNVKIALHNNPRFTTISSGDLVYLLPDMRENSSMGVSKVFLAWSPEHDSFKVHSACSCTLMKSSSKESDFKRLVTDCIGLLSTIDPPDICGFSSTGCGDLLLLLSTGWVCIMKRDSCLRNIYKLPDNCLSASGSQNNSLNIYNEILALTIGRTLFLIDTKCGLELERISLKTEGLLFVNTLDSHSPQMLSETGLFVVTQNPKISSTLSEDSSALLVEAVFEEACKYYQQRSLSSTQLTVEKLKKGGMFQAPISLAAILRDYLSNQKTKTGEKHSTGQERLMSSLESELRSLVLLEDIKTSMVTASEKDLDNYCESLVQQEICRLLSGELERENLQYLNGIFHLFPTYSWHAIQVVLHLRCSGEGLLSSKAPADLWKIILSPVQPTANFAHCNGQQKHTVVPVFELLCHSIFKFQPSWLPRFLELAQQQSGGSSKSSWGYGMKESSESMPLYKRAMTVLPCNGTYQQLEVELLLCSERPKAIMQALRILIKQGQWVQVAQVAERFCRQSPLLNKEIFSALLCEVSQHRDLDPYLDLLWTLCPEDMTVTSILNIVLKNLPDSTQNSGPFEAHGSQVTIGLLKPLLRKVLQRETKPSQRYADILQSPTVPPLTPPRQPKGLFRDAEQKETKQRTSSGSQATCQARLV</sequence>
<evidence type="ECO:0000313" key="4">
    <source>
        <dbReference type="Ensembl" id="ENSCCRP00000176270.1"/>
    </source>
</evidence>
<dbReference type="GO" id="GO:0005765">
    <property type="term" value="C:lysosomal membrane"/>
    <property type="evidence" value="ECO:0007669"/>
    <property type="project" value="TreeGrafter"/>
</dbReference>
<keyword evidence="5" id="KW-1185">Reference proteome</keyword>
<name>A0A9J8DG74_CYPCA</name>
<evidence type="ECO:0000259" key="3">
    <source>
        <dbReference type="Pfam" id="PF20468"/>
    </source>
</evidence>
<feature type="region of interest" description="Disordered" evidence="1">
    <location>
        <begin position="843"/>
        <end position="890"/>
    </location>
</feature>
<dbReference type="Pfam" id="PF20468">
    <property type="entry name" value="HPS6_C"/>
    <property type="match status" value="1"/>
</dbReference>
<reference evidence="4" key="1">
    <citation type="submission" date="2025-08" db="UniProtKB">
        <authorList>
            <consortium name="Ensembl"/>
        </authorList>
    </citation>
    <scope>IDENTIFICATION</scope>
</reference>
<dbReference type="InterPro" id="IPR046822">
    <property type="entry name" value="HPS6_C"/>
</dbReference>